<dbReference type="AlphaFoldDB" id="A0A023WLI6"/>
<dbReference type="EMBL" id="CP007509">
    <property type="protein sequence ID" value="AHY41022.1"/>
    <property type="molecule type" value="Genomic_DNA"/>
</dbReference>
<dbReference type="KEGG" id="pstu:UIB01_00560"/>
<evidence type="ECO:0000313" key="3">
    <source>
        <dbReference type="Proteomes" id="UP000025238"/>
    </source>
</evidence>
<dbReference type="Pfam" id="PF01476">
    <property type="entry name" value="LysM"/>
    <property type="match status" value="1"/>
</dbReference>
<gene>
    <name evidence="2" type="ORF">UIB01_00560</name>
</gene>
<evidence type="ECO:0000313" key="2">
    <source>
        <dbReference type="EMBL" id="AHY41022.1"/>
    </source>
</evidence>
<dbReference type="OrthoDB" id="6823140at2"/>
<protein>
    <submittedName>
        <fullName evidence="2">Peptidoglycan-binding protein</fullName>
    </submittedName>
</protein>
<reference evidence="2 3" key="1">
    <citation type="submission" date="2014-03" db="EMBL/GenBank/DDBJ databases">
        <title>Complete genome sequence of Pseudomonas stutzeri 19SMN4.</title>
        <authorList>
            <person name="Brunet-Galmes I."/>
            <person name="Nogales B."/>
            <person name="Busquets A."/>
            <person name="Pena A."/>
            <person name="Gomila M."/>
            <person name="Garcia-Valdes E."/>
            <person name="Lalucat J."/>
            <person name="Bennasar A."/>
            <person name="Bosch R."/>
        </authorList>
    </citation>
    <scope>NUCLEOTIDE SEQUENCE [LARGE SCALE GENOMIC DNA]</scope>
    <source>
        <strain evidence="2 3">19SMN4</strain>
    </source>
</reference>
<dbReference type="Gene3D" id="3.10.350.10">
    <property type="entry name" value="LysM domain"/>
    <property type="match status" value="1"/>
</dbReference>
<name>A0A023WLI6_STUST</name>
<sequence>MEYTIQKGDSLTRIASDHGTTVSSLLRLNPQIEDPNQIQAGQVLRMPATSSPARPGCTTGQVMQESQCSGAFDVAFYWNERVQSRQAIYEAIYGREMHFLHRSLFQRNNEHLNETVLPGEIVIISNMPRTDADRQRLEMLREQARLASEGIQQLTPAEAMTVKRHLEVLDYVSLETVASHQSTALGVLSAAAGRQLGDVKSMLEKINVAYVEELRRTGNPNRFSPEFYAKRQQLFGQLNHSLGRLTLSTVNIRNYESIKTTLGLSTKSILHNASAITEKGEVPQLGQRINTVSNWAKGAGRLGYLGIAIDGGVRLSRIHDACSVGSSQTCSQTSYQQVGGFVWSAGGGAVGGIAGAKLAMAVLGGVAIAFGVTVGAPALAVIAITGAATGAYLAGSSGGAFGEYLGNEIYTWVNHE</sequence>
<dbReference type="Proteomes" id="UP000025238">
    <property type="component" value="Chromosome"/>
</dbReference>
<feature type="domain" description="LysM" evidence="1">
    <location>
        <begin position="1"/>
        <end position="46"/>
    </location>
</feature>
<organism evidence="2 3">
    <name type="scientific">Stutzerimonas stutzeri</name>
    <name type="common">Pseudomonas stutzeri</name>
    <dbReference type="NCBI Taxonomy" id="316"/>
    <lineage>
        <taxon>Bacteria</taxon>
        <taxon>Pseudomonadati</taxon>
        <taxon>Pseudomonadota</taxon>
        <taxon>Gammaproteobacteria</taxon>
        <taxon>Pseudomonadales</taxon>
        <taxon>Pseudomonadaceae</taxon>
        <taxon>Stutzerimonas</taxon>
    </lineage>
</organism>
<dbReference type="InterPro" id="IPR018392">
    <property type="entry name" value="LysM"/>
</dbReference>
<dbReference type="PATRIC" id="fig|316.97.peg.113"/>
<accession>A0A023WLI6</accession>
<dbReference type="CDD" id="cd00118">
    <property type="entry name" value="LysM"/>
    <property type="match status" value="1"/>
</dbReference>
<dbReference type="InterPro" id="IPR036779">
    <property type="entry name" value="LysM_dom_sf"/>
</dbReference>
<dbReference type="SMART" id="SM00257">
    <property type="entry name" value="LysM"/>
    <property type="match status" value="1"/>
</dbReference>
<dbReference type="PROSITE" id="PS51782">
    <property type="entry name" value="LYSM"/>
    <property type="match status" value="1"/>
</dbReference>
<evidence type="ECO:0000259" key="1">
    <source>
        <dbReference type="PROSITE" id="PS51782"/>
    </source>
</evidence>
<dbReference type="SUPFAM" id="SSF54106">
    <property type="entry name" value="LysM domain"/>
    <property type="match status" value="1"/>
</dbReference>
<proteinExistence type="predicted"/>